<reference evidence="4" key="1">
    <citation type="submission" date="2020-02" db="EMBL/GenBank/DDBJ databases">
        <title>Relaxed selection underlies rapid genomic changes in the transitions from sociality to social parasitism in ants.</title>
        <authorList>
            <person name="Bi X."/>
        </authorList>
    </citation>
    <scope>NUCLEOTIDE SEQUENCE</scope>
    <source>
        <strain evidence="4">BGI-DK2013a</strain>
        <tissue evidence="4">Whole body</tissue>
    </source>
</reference>
<evidence type="ECO:0000259" key="3">
    <source>
        <dbReference type="Pfam" id="PF01883"/>
    </source>
</evidence>
<comment type="similarity">
    <text evidence="1">Belongs to the MIP18 family.</text>
</comment>
<comment type="caution">
    <text evidence="4">The sequence shown here is derived from an EMBL/GenBank/DDBJ whole genome shotgun (WGS) entry which is preliminary data.</text>
</comment>
<dbReference type="Gene3D" id="6.10.250.1280">
    <property type="match status" value="1"/>
</dbReference>
<dbReference type="PANTHER" id="PTHR12377">
    <property type="entry name" value="CYTOSOLIC IRON-SULFUR ASSEMBLY COMPONENT 2B-RELATED"/>
    <property type="match status" value="1"/>
</dbReference>
<proteinExistence type="inferred from homology"/>
<organism evidence="4 5">
    <name type="scientific">Acromyrmex insinuator</name>
    <dbReference type="NCBI Taxonomy" id="230686"/>
    <lineage>
        <taxon>Eukaryota</taxon>
        <taxon>Metazoa</taxon>
        <taxon>Ecdysozoa</taxon>
        <taxon>Arthropoda</taxon>
        <taxon>Hexapoda</taxon>
        <taxon>Insecta</taxon>
        <taxon>Pterygota</taxon>
        <taxon>Neoptera</taxon>
        <taxon>Endopterygota</taxon>
        <taxon>Hymenoptera</taxon>
        <taxon>Apocrita</taxon>
        <taxon>Aculeata</taxon>
        <taxon>Formicoidea</taxon>
        <taxon>Formicidae</taxon>
        <taxon>Myrmicinae</taxon>
        <taxon>Acromyrmex</taxon>
    </lineage>
</organism>
<feature type="non-terminal residue" evidence="4">
    <location>
        <position position="1"/>
    </location>
</feature>
<dbReference type="AlphaFoldDB" id="A0A836EXA2"/>
<dbReference type="InterPro" id="IPR039796">
    <property type="entry name" value="MIP18"/>
</dbReference>
<accession>A0A836EXA2</accession>
<keyword evidence="2" id="KW-0159">Chromosome partition</keyword>
<dbReference type="EMBL" id="JAANHZ010000574">
    <property type="protein sequence ID" value="KAG5309548.1"/>
    <property type="molecule type" value="Genomic_DNA"/>
</dbReference>
<dbReference type="GO" id="GO:0097361">
    <property type="term" value="C:cytosolic [4Fe-4S] assembly targeting complex"/>
    <property type="evidence" value="ECO:0007669"/>
    <property type="project" value="TreeGrafter"/>
</dbReference>
<evidence type="ECO:0000313" key="4">
    <source>
        <dbReference type="EMBL" id="KAG5309548.1"/>
    </source>
</evidence>
<name>A0A836EXA2_9HYME</name>
<dbReference type="Proteomes" id="UP000667349">
    <property type="component" value="Unassembled WGS sequence"/>
</dbReference>
<feature type="non-terminal residue" evidence="4">
    <location>
        <position position="181"/>
    </location>
</feature>
<evidence type="ECO:0000256" key="2">
    <source>
        <dbReference type="ARBA" id="ARBA00022829"/>
    </source>
</evidence>
<evidence type="ECO:0000313" key="5">
    <source>
        <dbReference type="Proteomes" id="UP000667349"/>
    </source>
</evidence>
<dbReference type="PANTHER" id="PTHR12377:SF0">
    <property type="entry name" value="CYTOSOLIC IRON-SULFUR ASSEMBLY COMPONENT 2B"/>
    <property type="match status" value="1"/>
</dbReference>
<gene>
    <name evidence="4" type="primary">Galla2</name>
    <name evidence="4" type="ORF">G6Z75_0002608</name>
</gene>
<dbReference type="InterPro" id="IPR002744">
    <property type="entry name" value="MIP18-like"/>
</dbReference>
<evidence type="ECO:0000256" key="1">
    <source>
        <dbReference type="ARBA" id="ARBA00010381"/>
    </source>
</evidence>
<keyword evidence="5" id="KW-1185">Reference proteome</keyword>
<protein>
    <submittedName>
        <fullName evidence="4">GALL2 protein</fullName>
    </submittedName>
</protein>
<dbReference type="Pfam" id="PF01883">
    <property type="entry name" value="FeS_assembly_P"/>
    <property type="match status" value="1"/>
</dbReference>
<sequence>MSENLENINPKLYKKLDDREITVEEQDEDVADEFDAREIFDIIRNINDPEHPLTLEELNVVEQNLIEVKHFFKQYCTIVFLNCLKQNCSTLQVDDKRNRVDVKFTPTIPHCSMATLIGLSIRVQLLRALPSRFKVSVEISPGTHVSEAAVNKQLADKERVAAALENSMLLGVINQCLAPKD</sequence>
<dbReference type="SUPFAM" id="SSF117916">
    <property type="entry name" value="Fe-S cluster assembly (FSCA) domain-like"/>
    <property type="match status" value="1"/>
</dbReference>
<dbReference type="InterPro" id="IPR034904">
    <property type="entry name" value="FSCA_dom_sf"/>
</dbReference>
<dbReference type="GO" id="GO:0007059">
    <property type="term" value="P:chromosome segregation"/>
    <property type="evidence" value="ECO:0007669"/>
    <property type="project" value="UniProtKB-KW"/>
</dbReference>
<dbReference type="FunFam" id="3.30.300.130:FF:000004">
    <property type="entry name" value="cytosolic iron-sulfur assembly component 2A"/>
    <property type="match status" value="1"/>
</dbReference>
<dbReference type="GO" id="GO:0051604">
    <property type="term" value="P:protein maturation"/>
    <property type="evidence" value="ECO:0007669"/>
    <property type="project" value="InterPro"/>
</dbReference>
<feature type="domain" description="MIP18 family-like" evidence="3">
    <location>
        <begin position="86"/>
        <end position="139"/>
    </location>
</feature>
<dbReference type="Gene3D" id="3.30.300.130">
    <property type="entry name" value="Fe-S cluster assembly (FSCA)"/>
    <property type="match status" value="1"/>
</dbReference>